<feature type="chain" id="PRO_5003152218" evidence="7">
    <location>
        <begin position="33"/>
        <end position="527"/>
    </location>
</feature>
<comment type="cofactor">
    <cofactor evidence="1">
        <name>Ca(2+)</name>
        <dbReference type="ChEBI" id="CHEBI:29108"/>
    </cofactor>
</comment>
<dbReference type="STRING" id="640512.BC1003_4719"/>
<sequence>MTATRHMGRLRCLALALASACAALTASTPALAAPPAQPNIVMIMTDDVGWGDLGSYGGGTMRGAPTPNLDRMAAEGMRFLNYYGQASCTAGRASFITGRQPIRTSLSSVLVPGDPNGLTKQTPTVAEFLKKAGYTTVQLGKWHLGDKPENYPTAHGFDEMYDMLAYYAGVYAYSNRDLHADWPAHDAAFQKVWDRLNVSMVEQKAGQPVKVVKQKFTYEDLATADDNMRAKAVDWIKAHAKDQHPFFMYLNFLKVHNPNNPSPRWKGKSPGGGNYLDSLMELDDNSGQIVQAIRDLGIAENTLVIWTTDNGAWVDAWPDAGYTPFRGEKGTPFEGGFRVPAIAWWPGHIKPGSVNTDMFSHMDWWPTFASLGGETPPPHEWKDNEGKPIIFDGIDLSDSLLGKGPGKRTDFIYFSGQSFGAVRVKSFKAVYTAQDTWLGPQRSMKAPAIYDLQWDPREQFDMAFNGAMPTGGNQTSPGRYSGADNGWVGLYMIPVMTRFFEELKTHPNLPYMPFGEGRYLAIPEQYR</sequence>
<evidence type="ECO:0000256" key="6">
    <source>
        <dbReference type="ARBA" id="ARBA00022837"/>
    </source>
</evidence>
<dbReference type="InterPro" id="IPR000917">
    <property type="entry name" value="Sulfatase_N"/>
</dbReference>
<dbReference type="GO" id="GO:0004065">
    <property type="term" value="F:arylsulfatase activity"/>
    <property type="evidence" value="ECO:0007669"/>
    <property type="project" value="TreeGrafter"/>
</dbReference>
<dbReference type="eggNOG" id="COG3119">
    <property type="taxonomic scope" value="Bacteria"/>
</dbReference>
<evidence type="ECO:0000256" key="7">
    <source>
        <dbReference type="SAM" id="SignalP"/>
    </source>
</evidence>
<dbReference type="Gene3D" id="3.40.720.10">
    <property type="entry name" value="Alkaline Phosphatase, subunit A"/>
    <property type="match status" value="1"/>
</dbReference>
<gene>
    <name evidence="9" type="ordered locus">BC1003_4719</name>
</gene>
<dbReference type="HOGENOM" id="CLU_006332_10_0_4"/>
<keyword evidence="5" id="KW-0378">Hydrolase</keyword>
<evidence type="ECO:0000256" key="3">
    <source>
        <dbReference type="ARBA" id="ARBA00022723"/>
    </source>
</evidence>
<comment type="similarity">
    <text evidence="2">Belongs to the sulfatase family.</text>
</comment>
<dbReference type="InterPro" id="IPR050738">
    <property type="entry name" value="Sulfatase"/>
</dbReference>
<proteinExistence type="inferred from homology"/>
<evidence type="ECO:0000256" key="4">
    <source>
        <dbReference type="ARBA" id="ARBA00022729"/>
    </source>
</evidence>
<feature type="domain" description="Sulfatase N-terminal" evidence="8">
    <location>
        <begin position="38"/>
        <end position="373"/>
    </location>
</feature>
<dbReference type="GO" id="GO:0046872">
    <property type="term" value="F:metal ion binding"/>
    <property type="evidence" value="ECO:0007669"/>
    <property type="project" value="UniProtKB-KW"/>
</dbReference>
<keyword evidence="4 7" id="KW-0732">Signal</keyword>
<organism evidence="9">
    <name type="scientific">Burkholderia sp. (strain CCGE1003)</name>
    <dbReference type="NCBI Taxonomy" id="640512"/>
    <lineage>
        <taxon>Bacteria</taxon>
        <taxon>Pseudomonadati</taxon>
        <taxon>Pseudomonadota</taxon>
        <taxon>Betaproteobacteria</taxon>
        <taxon>Burkholderiales</taxon>
        <taxon>Burkholderiaceae</taxon>
        <taxon>Burkholderia</taxon>
    </lineage>
</organism>
<feature type="signal peptide" evidence="7">
    <location>
        <begin position="1"/>
        <end position="32"/>
    </location>
</feature>
<protein>
    <submittedName>
        <fullName evidence="9">Sulfatase</fullName>
    </submittedName>
</protein>
<dbReference type="CDD" id="cd16142">
    <property type="entry name" value="ARS_like"/>
    <property type="match status" value="1"/>
</dbReference>
<keyword evidence="3" id="KW-0479">Metal-binding</keyword>
<dbReference type="InterPro" id="IPR017850">
    <property type="entry name" value="Alkaline_phosphatase_core_sf"/>
</dbReference>
<dbReference type="EMBL" id="CP002218">
    <property type="protein sequence ID" value="ADN60650.1"/>
    <property type="molecule type" value="Genomic_DNA"/>
</dbReference>
<dbReference type="PANTHER" id="PTHR42693:SF42">
    <property type="entry name" value="ARYLSULFATASE G"/>
    <property type="match status" value="1"/>
</dbReference>
<dbReference type="SUPFAM" id="SSF53649">
    <property type="entry name" value="Alkaline phosphatase-like"/>
    <property type="match status" value="1"/>
</dbReference>
<dbReference type="KEGG" id="bgf:BC1003_4719"/>
<dbReference type="Gene3D" id="3.30.1120.10">
    <property type="match status" value="1"/>
</dbReference>
<evidence type="ECO:0000313" key="9">
    <source>
        <dbReference type="EMBL" id="ADN60650.1"/>
    </source>
</evidence>
<evidence type="ECO:0000256" key="5">
    <source>
        <dbReference type="ARBA" id="ARBA00022801"/>
    </source>
</evidence>
<dbReference type="PANTHER" id="PTHR42693">
    <property type="entry name" value="ARYLSULFATASE FAMILY MEMBER"/>
    <property type="match status" value="1"/>
</dbReference>
<evidence type="ECO:0000259" key="8">
    <source>
        <dbReference type="Pfam" id="PF00884"/>
    </source>
</evidence>
<evidence type="ECO:0000256" key="2">
    <source>
        <dbReference type="ARBA" id="ARBA00008779"/>
    </source>
</evidence>
<accession>E1TH93</accession>
<name>E1TH93_BURSG</name>
<dbReference type="AlphaFoldDB" id="E1TH93"/>
<keyword evidence="6" id="KW-0106">Calcium</keyword>
<reference evidence="9" key="1">
    <citation type="submission" date="2010-09" db="EMBL/GenBank/DDBJ databases">
        <title>Complete sequence of chromosome2 of Burkholderia sp. CCGE1003.</title>
        <authorList>
            <consortium name="US DOE Joint Genome Institute"/>
            <person name="Lucas S."/>
            <person name="Copeland A."/>
            <person name="Lapidus A."/>
            <person name="Cheng J.-F."/>
            <person name="Bruce D."/>
            <person name="Goodwin L."/>
            <person name="Pitluck S."/>
            <person name="Daligault H."/>
            <person name="Davenport K."/>
            <person name="Detter J.C."/>
            <person name="Han C."/>
            <person name="Tapia R."/>
            <person name="Land M."/>
            <person name="Hauser L."/>
            <person name="Jeffries C."/>
            <person name="Kyrpides N."/>
            <person name="Ivanova N."/>
            <person name="Ovchinnikova G."/>
            <person name="Martinez-Romero E."/>
            <person name="Rogel M.A."/>
            <person name="Auchtung J."/>
            <person name="Tiedje J.M."/>
            <person name="Woyke T."/>
        </authorList>
    </citation>
    <scope>NUCLEOTIDE SEQUENCE</scope>
    <source>
        <strain evidence="9">CCGE1003</strain>
    </source>
</reference>
<dbReference type="Pfam" id="PF00884">
    <property type="entry name" value="Sulfatase"/>
    <property type="match status" value="1"/>
</dbReference>
<evidence type="ECO:0000256" key="1">
    <source>
        <dbReference type="ARBA" id="ARBA00001913"/>
    </source>
</evidence>